<reference evidence="2" key="1">
    <citation type="journal article" date="2019" name="Int. J. Syst. Evol. Microbiol.">
        <title>The Global Catalogue of Microorganisms (GCM) 10K type strain sequencing project: providing services to taxonomists for standard genome sequencing and annotation.</title>
        <authorList>
            <consortium name="The Broad Institute Genomics Platform"/>
            <consortium name="The Broad Institute Genome Sequencing Center for Infectious Disease"/>
            <person name="Wu L."/>
            <person name="Ma J."/>
        </authorList>
    </citation>
    <scope>NUCLEOTIDE SEQUENCE [LARGE SCALE GENOMIC DNA]</scope>
    <source>
        <strain evidence="2">KCTC 33576</strain>
    </source>
</reference>
<comment type="caution">
    <text evidence="1">The sequence shown here is derived from an EMBL/GenBank/DDBJ whole genome shotgun (WGS) entry which is preliminary data.</text>
</comment>
<dbReference type="PANTHER" id="PTHR37816">
    <property type="entry name" value="YALI0E33011P"/>
    <property type="match status" value="1"/>
</dbReference>
<keyword evidence="2" id="KW-1185">Reference proteome</keyword>
<sequence>MRLHGPEYQLPNRITRIIVIGVTGSGKTTLCQRIAESRGIEHTELDSLFHGENWEPRPRFVDDVHDLVARDNWITEYQYKAARPIIIERTQAAIWLDLPTRTAFSQLLRRTWRRWRLNQELWNGNREPGPSTWFTRSDENILWWGWTTRNKLRHTDHHLAAYDIDVIRLRNRREVREWCARNLDQA</sequence>
<dbReference type="PANTHER" id="PTHR37816:SF1">
    <property type="entry name" value="TOXIN"/>
    <property type="match status" value="1"/>
</dbReference>
<dbReference type="Pfam" id="PF10662">
    <property type="entry name" value="PduV-EutP"/>
    <property type="match status" value="1"/>
</dbReference>
<dbReference type="Gene3D" id="3.40.50.300">
    <property type="entry name" value="P-loop containing nucleotide triphosphate hydrolases"/>
    <property type="match status" value="1"/>
</dbReference>
<gene>
    <name evidence="1" type="ORF">ACFSYH_09485</name>
</gene>
<protein>
    <submittedName>
        <fullName evidence="1">EutP/PduV family microcompartment system protein</fullName>
    </submittedName>
</protein>
<dbReference type="InterPro" id="IPR027417">
    <property type="entry name" value="P-loop_NTPase"/>
</dbReference>
<dbReference type="InterPro" id="IPR052922">
    <property type="entry name" value="Cytidylate_Kinase-2"/>
</dbReference>
<dbReference type="RefSeq" id="WP_377466697.1">
    <property type="nucleotide sequence ID" value="NZ_JBHUOP010000003.1"/>
</dbReference>
<proteinExistence type="predicted"/>
<dbReference type="SUPFAM" id="SSF52540">
    <property type="entry name" value="P-loop containing nucleoside triphosphate hydrolases"/>
    <property type="match status" value="1"/>
</dbReference>
<dbReference type="Proteomes" id="UP001597391">
    <property type="component" value="Unassembled WGS sequence"/>
</dbReference>
<organism evidence="1 2">
    <name type="scientific">Populibacterium corticicola</name>
    <dbReference type="NCBI Taxonomy" id="1812826"/>
    <lineage>
        <taxon>Bacteria</taxon>
        <taxon>Bacillati</taxon>
        <taxon>Actinomycetota</taxon>
        <taxon>Actinomycetes</taxon>
        <taxon>Micrococcales</taxon>
        <taxon>Jonesiaceae</taxon>
        <taxon>Populibacterium</taxon>
    </lineage>
</organism>
<accession>A0ABW5XFB0</accession>
<evidence type="ECO:0000313" key="1">
    <source>
        <dbReference type="EMBL" id="MFD2840802.1"/>
    </source>
</evidence>
<name>A0ABW5XFB0_9MICO</name>
<dbReference type="InterPro" id="IPR012381">
    <property type="entry name" value="EutP_PduV"/>
</dbReference>
<dbReference type="EMBL" id="JBHUOP010000003">
    <property type="protein sequence ID" value="MFD2840802.1"/>
    <property type="molecule type" value="Genomic_DNA"/>
</dbReference>
<evidence type="ECO:0000313" key="2">
    <source>
        <dbReference type="Proteomes" id="UP001597391"/>
    </source>
</evidence>